<keyword evidence="3" id="KW-1185">Reference proteome</keyword>
<evidence type="ECO:0000313" key="3">
    <source>
        <dbReference type="Proteomes" id="UP001500791"/>
    </source>
</evidence>
<protein>
    <recommendedName>
        <fullName evidence="4">Spore coat protein U domain-containing protein</fullName>
    </recommendedName>
</protein>
<feature type="chain" id="PRO_5046768960" description="Spore coat protein U domain-containing protein" evidence="1">
    <location>
        <begin position="30"/>
        <end position="301"/>
    </location>
</feature>
<organism evidence="2 3">
    <name type="scientific">Brevundimonas terrae</name>
    <dbReference type="NCBI Taxonomy" id="363631"/>
    <lineage>
        <taxon>Bacteria</taxon>
        <taxon>Pseudomonadati</taxon>
        <taxon>Pseudomonadota</taxon>
        <taxon>Alphaproteobacteria</taxon>
        <taxon>Caulobacterales</taxon>
        <taxon>Caulobacteraceae</taxon>
        <taxon>Brevundimonas</taxon>
    </lineage>
</organism>
<dbReference type="EMBL" id="BAAAEJ010000007">
    <property type="protein sequence ID" value="GAA0391552.1"/>
    <property type="molecule type" value="Genomic_DNA"/>
</dbReference>
<proteinExistence type="predicted"/>
<dbReference type="Proteomes" id="UP001500791">
    <property type="component" value="Unassembled WGS sequence"/>
</dbReference>
<feature type="signal peptide" evidence="1">
    <location>
        <begin position="1"/>
        <end position="29"/>
    </location>
</feature>
<gene>
    <name evidence="2" type="ORF">GCM10009093_17700</name>
</gene>
<keyword evidence="1" id="KW-0732">Signal</keyword>
<dbReference type="RefSeq" id="WP_167176907.1">
    <property type="nucleotide sequence ID" value="NZ_BAAAEJ010000007.1"/>
</dbReference>
<evidence type="ECO:0008006" key="4">
    <source>
        <dbReference type="Google" id="ProtNLM"/>
    </source>
</evidence>
<reference evidence="2 3" key="1">
    <citation type="journal article" date="2019" name="Int. J. Syst. Evol. Microbiol.">
        <title>The Global Catalogue of Microorganisms (GCM) 10K type strain sequencing project: providing services to taxonomists for standard genome sequencing and annotation.</title>
        <authorList>
            <consortium name="The Broad Institute Genomics Platform"/>
            <consortium name="The Broad Institute Genome Sequencing Center for Infectious Disease"/>
            <person name="Wu L."/>
            <person name="Ma J."/>
        </authorList>
    </citation>
    <scope>NUCLEOTIDE SEQUENCE [LARGE SCALE GENOMIC DNA]</scope>
    <source>
        <strain evidence="2 3">JCM 13476</strain>
    </source>
</reference>
<sequence length="301" mass="32756">MIRSALRRKIIAALAVVAGLALWAPQALAQDKCDLTMTTQSQWVIRHDPFGDNQLSLPFEIQFSNAGRTPCVGRLEVTSIGNKRVLESRTSAQTVPFSLRDETNRNNLTPGSSENLVGRTTLVRAGSTATGRITFAVTPPADIAAGRYTQTVTVQFRMPNGEIHAATDVTLVFEVTPSLMIGLAGEFTRVNGTPTLNLGDLTQNGVVPLNAKVYVRSSSGYQVTVTSENRGLLLHEQPGWAIPYGLRLGGTEINLGSPHIMTSREARARVDDYPLRIDVRDIGGKRAGRYRDILRFTVTAI</sequence>
<accession>A0ABN0YDD0</accession>
<name>A0ABN0YDD0_9CAUL</name>
<evidence type="ECO:0000313" key="2">
    <source>
        <dbReference type="EMBL" id="GAA0391552.1"/>
    </source>
</evidence>
<evidence type="ECO:0000256" key="1">
    <source>
        <dbReference type="SAM" id="SignalP"/>
    </source>
</evidence>
<comment type="caution">
    <text evidence="2">The sequence shown here is derived from an EMBL/GenBank/DDBJ whole genome shotgun (WGS) entry which is preliminary data.</text>
</comment>